<feature type="compositionally biased region" description="Polar residues" evidence="1">
    <location>
        <begin position="18"/>
        <end position="27"/>
    </location>
</feature>
<feature type="region of interest" description="Disordered" evidence="1">
    <location>
        <begin position="1"/>
        <end position="75"/>
    </location>
</feature>
<organism evidence="2 3">
    <name type="scientific">Trichocladium antarcticum</name>
    <dbReference type="NCBI Taxonomy" id="1450529"/>
    <lineage>
        <taxon>Eukaryota</taxon>
        <taxon>Fungi</taxon>
        <taxon>Dikarya</taxon>
        <taxon>Ascomycota</taxon>
        <taxon>Pezizomycotina</taxon>
        <taxon>Sordariomycetes</taxon>
        <taxon>Sordariomycetidae</taxon>
        <taxon>Sordariales</taxon>
        <taxon>Chaetomiaceae</taxon>
        <taxon>Trichocladium</taxon>
    </lineage>
</organism>
<reference evidence="2" key="1">
    <citation type="journal article" date="2023" name="Mol. Phylogenet. Evol.">
        <title>Genome-scale phylogeny and comparative genomics of the fungal order Sordariales.</title>
        <authorList>
            <person name="Hensen N."/>
            <person name="Bonometti L."/>
            <person name="Westerberg I."/>
            <person name="Brannstrom I.O."/>
            <person name="Guillou S."/>
            <person name="Cros-Aarteil S."/>
            <person name="Calhoun S."/>
            <person name="Haridas S."/>
            <person name="Kuo A."/>
            <person name="Mondo S."/>
            <person name="Pangilinan J."/>
            <person name="Riley R."/>
            <person name="LaButti K."/>
            <person name="Andreopoulos B."/>
            <person name="Lipzen A."/>
            <person name="Chen C."/>
            <person name="Yan M."/>
            <person name="Daum C."/>
            <person name="Ng V."/>
            <person name="Clum A."/>
            <person name="Steindorff A."/>
            <person name="Ohm R.A."/>
            <person name="Martin F."/>
            <person name="Silar P."/>
            <person name="Natvig D.O."/>
            <person name="Lalanne C."/>
            <person name="Gautier V."/>
            <person name="Ament-Velasquez S.L."/>
            <person name="Kruys A."/>
            <person name="Hutchinson M.I."/>
            <person name="Powell A.J."/>
            <person name="Barry K."/>
            <person name="Miller A.N."/>
            <person name="Grigoriev I.V."/>
            <person name="Debuchy R."/>
            <person name="Gladieux P."/>
            <person name="Hiltunen Thoren M."/>
            <person name="Johannesson H."/>
        </authorList>
    </citation>
    <scope>NUCLEOTIDE SEQUENCE</scope>
    <source>
        <strain evidence="2">CBS 123565</strain>
    </source>
</reference>
<accession>A0AAN6UQ74</accession>
<gene>
    <name evidence="2" type="ORF">BT67DRAFT_191748</name>
</gene>
<proteinExistence type="predicted"/>
<protein>
    <submittedName>
        <fullName evidence="2">Uncharacterized protein</fullName>
    </submittedName>
</protein>
<dbReference type="Proteomes" id="UP001304895">
    <property type="component" value="Unassembled WGS sequence"/>
</dbReference>
<evidence type="ECO:0000256" key="1">
    <source>
        <dbReference type="SAM" id="MobiDB-lite"/>
    </source>
</evidence>
<reference evidence="2" key="2">
    <citation type="submission" date="2023-05" db="EMBL/GenBank/DDBJ databases">
        <authorList>
            <consortium name="Lawrence Berkeley National Laboratory"/>
            <person name="Steindorff A."/>
            <person name="Hensen N."/>
            <person name="Bonometti L."/>
            <person name="Westerberg I."/>
            <person name="Brannstrom I.O."/>
            <person name="Guillou S."/>
            <person name="Cros-Aarteil S."/>
            <person name="Calhoun S."/>
            <person name="Haridas S."/>
            <person name="Kuo A."/>
            <person name="Mondo S."/>
            <person name="Pangilinan J."/>
            <person name="Riley R."/>
            <person name="Labutti K."/>
            <person name="Andreopoulos B."/>
            <person name="Lipzen A."/>
            <person name="Chen C."/>
            <person name="Yanf M."/>
            <person name="Daum C."/>
            <person name="Ng V."/>
            <person name="Clum A."/>
            <person name="Ohm R."/>
            <person name="Martin F."/>
            <person name="Silar P."/>
            <person name="Natvig D."/>
            <person name="Lalanne C."/>
            <person name="Gautier V."/>
            <person name="Ament-Velasquez S.L."/>
            <person name="Kruys A."/>
            <person name="Hutchinson M.I."/>
            <person name="Powell A.J."/>
            <person name="Barry K."/>
            <person name="Miller A.N."/>
            <person name="Grigoriev I.V."/>
            <person name="Debuchy R."/>
            <person name="Gladieux P."/>
            <person name="Thoren M.H."/>
            <person name="Johannesson H."/>
        </authorList>
    </citation>
    <scope>NUCLEOTIDE SEQUENCE</scope>
    <source>
        <strain evidence="2">CBS 123565</strain>
    </source>
</reference>
<name>A0AAN6UQ74_9PEZI</name>
<dbReference type="AlphaFoldDB" id="A0AAN6UQ74"/>
<feature type="compositionally biased region" description="Polar residues" evidence="1">
    <location>
        <begin position="36"/>
        <end position="49"/>
    </location>
</feature>
<evidence type="ECO:0000313" key="3">
    <source>
        <dbReference type="Proteomes" id="UP001304895"/>
    </source>
</evidence>
<keyword evidence="3" id="KW-1185">Reference proteome</keyword>
<dbReference type="EMBL" id="MU853403">
    <property type="protein sequence ID" value="KAK4136811.1"/>
    <property type="molecule type" value="Genomic_DNA"/>
</dbReference>
<evidence type="ECO:0000313" key="2">
    <source>
        <dbReference type="EMBL" id="KAK4136811.1"/>
    </source>
</evidence>
<comment type="caution">
    <text evidence="2">The sequence shown here is derived from an EMBL/GenBank/DDBJ whole genome shotgun (WGS) entry which is preliminary data.</text>
</comment>
<sequence length="139" mass="14886">MRLRRSRIHSAAPPLPHPTSQMQSHCSGSHVHWPSHVSSQPTARPNSRTCVAASPRLNRTTSEPQPSPAPAPTSRPCVAQLARRSGEGCCGVLIYICRRCTGAPWAGWPNPGPRAATAAAVKPLPRTVRVRRHACAVLG</sequence>